<keyword evidence="2" id="KW-1185">Reference proteome</keyword>
<dbReference type="KEGG" id="sari:H5J25_19365"/>
<reference evidence="2" key="1">
    <citation type="submission" date="2020-09" db="EMBL/GenBank/DDBJ databases">
        <title>Sphingomonas sp., a new species isolated from pork steak.</title>
        <authorList>
            <person name="Heidler von Heilborn D."/>
        </authorList>
    </citation>
    <scope>NUCLEOTIDE SEQUENCE [LARGE SCALE GENOMIC DNA]</scope>
    <source>
        <plasmid evidence="2">punnamed1</plasmid>
    </source>
</reference>
<dbReference type="RefSeq" id="WP_159513023.1">
    <property type="nucleotide sequence ID" value="NZ_CP061036.1"/>
</dbReference>
<name>A0A974NYH3_9SPHN</name>
<geneLocation type="plasmid" evidence="1 2">
    <name>punnamed1</name>
</geneLocation>
<protein>
    <submittedName>
        <fullName evidence="1">Uncharacterized protein</fullName>
    </submittedName>
</protein>
<evidence type="ECO:0000313" key="2">
    <source>
        <dbReference type="Proteomes" id="UP000595894"/>
    </source>
</evidence>
<gene>
    <name evidence="1" type="ORF">H5J25_19365</name>
</gene>
<dbReference type="EMBL" id="CP061036">
    <property type="protein sequence ID" value="QQV79220.1"/>
    <property type="molecule type" value="Genomic_DNA"/>
</dbReference>
<proteinExistence type="predicted"/>
<accession>A0A974NYH3</accession>
<evidence type="ECO:0000313" key="1">
    <source>
        <dbReference type="EMBL" id="QQV79220.1"/>
    </source>
</evidence>
<dbReference type="Proteomes" id="UP000595894">
    <property type="component" value="Plasmid punnamed1"/>
</dbReference>
<sequence length="68" mass="7037">MADVIAALGLVPMIAAVSAVLAARHVGAAVRHAAKAPVESVRAKVALMSLNLVIGILRKVAGEIDWFH</sequence>
<organism evidence="1 2">
    <name type="scientific">Sphingomonas aliaeris</name>
    <dbReference type="NCBI Taxonomy" id="2759526"/>
    <lineage>
        <taxon>Bacteria</taxon>
        <taxon>Pseudomonadati</taxon>
        <taxon>Pseudomonadota</taxon>
        <taxon>Alphaproteobacteria</taxon>
        <taxon>Sphingomonadales</taxon>
        <taxon>Sphingomonadaceae</taxon>
        <taxon>Sphingomonas</taxon>
    </lineage>
</organism>
<dbReference type="AlphaFoldDB" id="A0A974NYH3"/>
<keyword evidence="1" id="KW-0614">Plasmid</keyword>